<feature type="signal peptide" evidence="1">
    <location>
        <begin position="1"/>
        <end position="19"/>
    </location>
</feature>
<sequence length="202" mass="22364">MRTLFKHTSLLLFIPVALALTACNEQKSNTLPVKYAPIATLSANGIGPINGTTPFNLHEITQVFQGYNVAQHTNFADGNQYPVIEVNQGIKRLMTINPDLKHDKVFSVMVQDNLIKNGLGHPIGMKFNEIYPKPKLDNCAPGMEDLEGRVLCYAPKAENVLYIFTGIWNGPNNALPPLDVLKDWQLASIVWKPPVNKTLGKS</sequence>
<dbReference type="InterPro" id="IPR038714">
    <property type="entry name" value="YfeY-like_sf"/>
</dbReference>
<proteinExistence type="predicted"/>
<name>A0AA95H776_9GAMM</name>
<dbReference type="Gene3D" id="2.60.460.10">
    <property type="entry name" value="protein yfey like domain"/>
    <property type="match status" value="1"/>
</dbReference>
<dbReference type="AlphaFoldDB" id="A0AA95H776"/>
<reference evidence="2" key="2">
    <citation type="submission" date="2023-04" db="EMBL/GenBank/DDBJ databases">
        <authorList>
            <person name="Beletskiy A.V."/>
            <person name="Mardanov A.V."/>
            <person name="Ravin N.V."/>
        </authorList>
    </citation>
    <scope>NUCLEOTIDE SEQUENCE</scope>
    <source>
        <strain evidence="2">GKL-01</strain>
    </source>
</reference>
<dbReference type="Proteomes" id="UP001300672">
    <property type="component" value="Chromosome"/>
</dbReference>
<dbReference type="InterPro" id="IPR010938">
    <property type="entry name" value="DUF1131"/>
</dbReference>
<reference evidence="2" key="1">
    <citation type="journal article" date="2023" name="Int. J. Mol. Sci.">
        <title>Metagenomics Revealed a New Genus 'Candidatus Thiocaldithrix dubininis' gen. nov., sp. nov. and a New Species 'Candidatus Thiothrix putei' sp. nov. in the Family Thiotrichaceae, Some Members of Which Have Traits of Both Na+- and H+-Motive Energetics.</title>
        <authorList>
            <person name="Ravin N.V."/>
            <person name="Muntyan M.S."/>
            <person name="Smolyakov D.D."/>
            <person name="Rudenko T.S."/>
            <person name="Beletsky A.V."/>
            <person name="Mardanov A.V."/>
            <person name="Grabovich M.Y."/>
        </authorList>
    </citation>
    <scope>NUCLEOTIDE SEQUENCE</scope>
    <source>
        <strain evidence="2">GKL-01</strain>
    </source>
</reference>
<dbReference type="Pfam" id="PF06572">
    <property type="entry name" value="DUF1131"/>
    <property type="match status" value="1"/>
</dbReference>
<accession>A0AA95H776</accession>
<evidence type="ECO:0000256" key="1">
    <source>
        <dbReference type="SAM" id="SignalP"/>
    </source>
</evidence>
<dbReference type="PROSITE" id="PS51257">
    <property type="entry name" value="PROKAR_LIPOPROTEIN"/>
    <property type="match status" value="1"/>
</dbReference>
<evidence type="ECO:0000313" key="2">
    <source>
        <dbReference type="EMBL" id="WGZ91520.1"/>
    </source>
</evidence>
<dbReference type="EMBL" id="CP124755">
    <property type="protein sequence ID" value="WGZ91520.1"/>
    <property type="molecule type" value="Genomic_DNA"/>
</dbReference>
<feature type="chain" id="PRO_5041697299" evidence="1">
    <location>
        <begin position="20"/>
        <end position="202"/>
    </location>
</feature>
<protein>
    <submittedName>
        <fullName evidence="2">DUF1131 family protein</fullName>
    </submittedName>
</protein>
<gene>
    <name evidence="2" type="ORF">QJT80_03380</name>
</gene>
<keyword evidence="1" id="KW-0732">Signal</keyword>
<organism evidence="2">
    <name type="scientific">Candidatus Thiocaldithrix dubininis</name>
    <dbReference type="NCBI Taxonomy" id="3080823"/>
    <lineage>
        <taxon>Bacteria</taxon>
        <taxon>Pseudomonadati</taxon>
        <taxon>Pseudomonadota</taxon>
        <taxon>Gammaproteobacteria</taxon>
        <taxon>Thiotrichales</taxon>
        <taxon>Thiotrichaceae</taxon>
        <taxon>Candidatus Thiocaldithrix</taxon>
    </lineage>
</organism>
<dbReference type="KEGG" id="tdu:QJT80_03380"/>